<evidence type="ECO:0000313" key="2">
    <source>
        <dbReference type="EMBL" id="WIY26012.1"/>
    </source>
</evidence>
<gene>
    <name evidence="2" type="ORF">QPJ95_03525</name>
</gene>
<feature type="region of interest" description="Disordered" evidence="1">
    <location>
        <begin position="29"/>
        <end position="91"/>
    </location>
</feature>
<feature type="compositionally biased region" description="Polar residues" evidence="1">
    <location>
        <begin position="54"/>
        <end position="65"/>
    </location>
</feature>
<dbReference type="Proteomes" id="UP001238334">
    <property type="component" value="Chromosome"/>
</dbReference>
<protein>
    <submittedName>
        <fullName evidence="2">Uncharacterized protein</fullName>
    </submittedName>
</protein>
<reference evidence="2 3" key="1">
    <citation type="submission" date="2023-06" db="EMBL/GenBank/DDBJ databases">
        <title>Parasedimentitalea psychrophila sp. nov., a psychrophilic bacterium isolated from deep-sea sediment.</title>
        <authorList>
            <person name="Li A."/>
        </authorList>
    </citation>
    <scope>NUCLEOTIDE SEQUENCE [LARGE SCALE GENOMIC DNA]</scope>
    <source>
        <strain evidence="2 3">QS115</strain>
    </source>
</reference>
<evidence type="ECO:0000256" key="1">
    <source>
        <dbReference type="SAM" id="MobiDB-lite"/>
    </source>
</evidence>
<dbReference type="EMBL" id="CP127247">
    <property type="protein sequence ID" value="WIY26012.1"/>
    <property type="molecule type" value="Genomic_DNA"/>
</dbReference>
<organism evidence="2 3">
    <name type="scientific">Parasedimentitalea psychrophila</name>
    <dbReference type="NCBI Taxonomy" id="2997337"/>
    <lineage>
        <taxon>Bacteria</taxon>
        <taxon>Pseudomonadati</taxon>
        <taxon>Pseudomonadota</taxon>
        <taxon>Alphaproteobacteria</taxon>
        <taxon>Rhodobacterales</taxon>
        <taxon>Paracoccaceae</taxon>
        <taxon>Parasedimentitalea</taxon>
    </lineage>
</organism>
<dbReference type="RefSeq" id="WP_270919136.1">
    <property type="nucleotide sequence ID" value="NZ_CP127247.1"/>
</dbReference>
<accession>A0A9Y2P3G4</accession>
<keyword evidence="3" id="KW-1185">Reference proteome</keyword>
<name>A0A9Y2P3G4_9RHOB</name>
<dbReference type="KEGG" id="ppso:QPJ95_03525"/>
<feature type="compositionally biased region" description="Polar residues" evidence="1">
    <location>
        <begin position="31"/>
        <end position="40"/>
    </location>
</feature>
<evidence type="ECO:0000313" key="3">
    <source>
        <dbReference type="Proteomes" id="UP001238334"/>
    </source>
</evidence>
<proteinExistence type="predicted"/>
<dbReference type="AlphaFoldDB" id="A0A9Y2P3G4"/>
<sequence length="91" mass="10129">MEELKLLRNELKELQNQLGSLKQRVELSASAKPQQANEVQMSPIPEEIPKTDESAQIQLPATSNREILPEFGGESGPTEEKAFQLDNSSTH</sequence>